<dbReference type="Pfam" id="PF13649">
    <property type="entry name" value="Methyltransf_25"/>
    <property type="match status" value="1"/>
</dbReference>
<dbReference type="Gene3D" id="1.25.40.10">
    <property type="entry name" value="Tetratricopeptide repeat domain"/>
    <property type="match status" value="1"/>
</dbReference>
<evidence type="ECO:0000256" key="3">
    <source>
        <dbReference type="PROSITE-ProRule" id="PRU00339"/>
    </source>
</evidence>
<keyword evidence="6" id="KW-1185">Reference proteome</keyword>
<dbReference type="Pfam" id="PF13414">
    <property type="entry name" value="TPR_11"/>
    <property type="match status" value="1"/>
</dbReference>
<feature type="repeat" description="TPR" evidence="3">
    <location>
        <begin position="48"/>
        <end position="81"/>
    </location>
</feature>
<proteinExistence type="predicted"/>
<feature type="domain" description="Methyltransferase" evidence="4">
    <location>
        <begin position="546"/>
        <end position="641"/>
    </location>
</feature>
<dbReference type="KEGG" id="dcb:C3Y92_06625"/>
<evidence type="ECO:0000259" key="4">
    <source>
        <dbReference type="Pfam" id="PF13649"/>
    </source>
</evidence>
<accession>A0A4P6HJ96</accession>
<dbReference type="InterPro" id="IPR019734">
    <property type="entry name" value="TPR_rpt"/>
</dbReference>
<organism evidence="5 6">
    <name type="scientific">Solidesulfovibrio carbinolicus</name>
    <dbReference type="NCBI Taxonomy" id="296842"/>
    <lineage>
        <taxon>Bacteria</taxon>
        <taxon>Pseudomonadati</taxon>
        <taxon>Thermodesulfobacteriota</taxon>
        <taxon>Desulfovibrionia</taxon>
        <taxon>Desulfovibrionales</taxon>
        <taxon>Desulfovibrionaceae</taxon>
        <taxon>Solidesulfovibrio</taxon>
    </lineage>
</organism>
<dbReference type="EMBL" id="CP026538">
    <property type="protein sequence ID" value="QAZ66925.1"/>
    <property type="molecule type" value="Genomic_DNA"/>
</dbReference>
<dbReference type="InterPro" id="IPR041698">
    <property type="entry name" value="Methyltransf_25"/>
</dbReference>
<dbReference type="InterPro" id="IPR050498">
    <property type="entry name" value="Ycf3"/>
</dbReference>
<protein>
    <recommendedName>
        <fullName evidence="4">Methyltransferase domain-containing protein</fullName>
    </recommendedName>
</protein>
<dbReference type="Pfam" id="PF13432">
    <property type="entry name" value="TPR_16"/>
    <property type="match status" value="1"/>
</dbReference>
<dbReference type="PROSITE" id="PS50293">
    <property type="entry name" value="TPR_REGION"/>
    <property type="match status" value="1"/>
</dbReference>
<reference evidence="5 6" key="1">
    <citation type="submission" date="2018-02" db="EMBL/GenBank/DDBJ databases">
        <title>Genome sequence of Desulfovibrio carbinolicus DSM 3852.</title>
        <authorList>
            <person name="Wilbanks E."/>
            <person name="Skennerton C.T."/>
            <person name="Orphan V.J."/>
        </authorList>
    </citation>
    <scope>NUCLEOTIDE SEQUENCE [LARGE SCALE GENOMIC DNA]</scope>
    <source>
        <strain evidence="5 6">DSM 3852</strain>
    </source>
</reference>
<dbReference type="SUPFAM" id="SSF53335">
    <property type="entry name" value="S-adenosyl-L-methionine-dependent methyltransferases"/>
    <property type="match status" value="1"/>
</dbReference>
<dbReference type="PROSITE" id="PS50005">
    <property type="entry name" value="TPR"/>
    <property type="match status" value="4"/>
</dbReference>
<dbReference type="OrthoDB" id="101857at2"/>
<dbReference type="InterPro" id="IPR011717">
    <property type="entry name" value="TPR-4"/>
</dbReference>
<dbReference type="CDD" id="cd02440">
    <property type="entry name" value="AdoMet_MTases"/>
    <property type="match status" value="1"/>
</dbReference>
<gene>
    <name evidence="5" type="ORF">C3Y92_06625</name>
</gene>
<feature type="repeat" description="TPR" evidence="3">
    <location>
        <begin position="116"/>
        <end position="149"/>
    </location>
</feature>
<dbReference type="Proteomes" id="UP000293296">
    <property type="component" value="Chromosome"/>
</dbReference>
<dbReference type="InterPro" id="IPR029063">
    <property type="entry name" value="SAM-dependent_MTases_sf"/>
</dbReference>
<dbReference type="SUPFAM" id="SSF48452">
    <property type="entry name" value="TPR-like"/>
    <property type="match status" value="1"/>
</dbReference>
<dbReference type="PANTHER" id="PTHR44858">
    <property type="entry name" value="TETRATRICOPEPTIDE REPEAT PROTEIN 6"/>
    <property type="match status" value="1"/>
</dbReference>
<keyword evidence="2 3" id="KW-0802">TPR repeat</keyword>
<feature type="repeat" description="TPR" evidence="3">
    <location>
        <begin position="82"/>
        <end position="115"/>
    </location>
</feature>
<evidence type="ECO:0000313" key="5">
    <source>
        <dbReference type="EMBL" id="QAZ66925.1"/>
    </source>
</evidence>
<dbReference type="SMART" id="SM00028">
    <property type="entry name" value="TPR"/>
    <property type="match status" value="6"/>
</dbReference>
<dbReference type="InterPro" id="IPR011990">
    <property type="entry name" value="TPR-like_helical_dom_sf"/>
</dbReference>
<dbReference type="PANTHER" id="PTHR44858:SF1">
    <property type="entry name" value="UDP-N-ACETYLGLUCOSAMINE--PEPTIDE N-ACETYLGLUCOSAMINYLTRANSFERASE SPINDLY-RELATED"/>
    <property type="match status" value="1"/>
</dbReference>
<evidence type="ECO:0000256" key="2">
    <source>
        <dbReference type="ARBA" id="ARBA00022803"/>
    </source>
</evidence>
<sequence length="785" mass="84930">MRTEGTPAAAQGVEQAEKQAVAALFQEGRLGEIVERATKLTVLHPGDAYGWTVLSAAMLRQGRNEQAISPLRRALTISPRQAGLYSNLGLALFGLGRTEEAMDCFEQALAIDPDSVAARNNRGSALEACGRLEEARLEYEASLDLKPDQPRTLYNLANTLYALGRPAEAVPRYQAALTLCPDYAYALANCGVALTALGRAAEAEDCARRALRLEPGLVEARILLANTLLARGYPAEALTVVEAGLDLTPGPELRRLFVACLRGQPAPAAGTPRRERLLAALTDPWTRSVEVAGVVSPMLEADPAIAGCLERALNTWPGRLTPQDLYGPAGPGAVAGDALLRAWLDAGPASSPALERFLTLARSCLLAQAAADEPHVRDVTPADERVTAFHAALARQCRVNEYVFHVTAEEEVAVAVLRDCLADALAGCGLIAPSWVLAAAAYGPLRAVPGHAGLLERPWPEAVGRVLTQQLVEPAAEQELRGRIPALTPIEDGVSRLVRRQYEENPYPRWVLPAPAEAPMTLAANLRERFPRADLAGVPDGPTLDVLVAGCGTGQHSLETARAYLGARVLAVDLSLTSLCYARRKALEQGVGNIEYAQADLLRLSGLGRDFDLVESSGVLHHLADPAGGWRALLPLVRPGGVMRIGLYSRLARRGIAKVRRMIADRGLDATPETIRAFRQELLDMPWEPSWGRFLLGDFFSASGCRDLLFHVQEHCLDLLEIKTFCLENGLRIIGLEAEPEVIAAYHARFPDDPAAVNLSNWHAFEADNPDTFLNMYQFWVQRTA</sequence>
<dbReference type="GO" id="GO:0042802">
    <property type="term" value="F:identical protein binding"/>
    <property type="evidence" value="ECO:0007669"/>
    <property type="project" value="InterPro"/>
</dbReference>
<dbReference type="Gene3D" id="3.40.50.150">
    <property type="entry name" value="Vaccinia Virus protein VP39"/>
    <property type="match status" value="1"/>
</dbReference>
<dbReference type="AlphaFoldDB" id="A0A4P6HJ96"/>
<keyword evidence="1" id="KW-0677">Repeat</keyword>
<evidence type="ECO:0000313" key="6">
    <source>
        <dbReference type="Proteomes" id="UP000293296"/>
    </source>
</evidence>
<feature type="repeat" description="TPR" evidence="3">
    <location>
        <begin position="150"/>
        <end position="183"/>
    </location>
</feature>
<name>A0A4P6HJ96_9BACT</name>
<dbReference type="Pfam" id="PF07721">
    <property type="entry name" value="TPR_4"/>
    <property type="match status" value="1"/>
</dbReference>
<evidence type="ECO:0000256" key="1">
    <source>
        <dbReference type="ARBA" id="ARBA00022737"/>
    </source>
</evidence>